<feature type="transmembrane region" description="Helical" evidence="6">
    <location>
        <begin position="179"/>
        <end position="198"/>
    </location>
</feature>
<dbReference type="PANTHER" id="PTHR30213">
    <property type="entry name" value="INNER MEMBRANE PROTEIN YHJD"/>
    <property type="match status" value="1"/>
</dbReference>
<feature type="transmembrane region" description="Helical" evidence="6">
    <location>
        <begin position="210"/>
        <end position="235"/>
    </location>
</feature>
<dbReference type="PANTHER" id="PTHR30213:SF0">
    <property type="entry name" value="UPF0761 MEMBRANE PROTEIN YIHY"/>
    <property type="match status" value="1"/>
</dbReference>
<evidence type="ECO:0000256" key="2">
    <source>
        <dbReference type="ARBA" id="ARBA00022475"/>
    </source>
</evidence>
<name>A0AB33BNF1_9LACO</name>
<keyword evidence="3 6" id="KW-0812">Transmembrane</keyword>
<organism evidence="7 8">
    <name type="scientific">Fructilactobacillus lindneri</name>
    <dbReference type="NCBI Taxonomy" id="53444"/>
    <lineage>
        <taxon>Bacteria</taxon>
        <taxon>Bacillati</taxon>
        <taxon>Bacillota</taxon>
        <taxon>Bacilli</taxon>
        <taxon>Lactobacillales</taxon>
        <taxon>Lactobacillaceae</taxon>
        <taxon>Fructilactobacillus</taxon>
    </lineage>
</organism>
<keyword evidence="4 6" id="KW-1133">Transmembrane helix</keyword>
<comment type="subcellular location">
    <subcellularLocation>
        <location evidence="1">Cell membrane</location>
        <topology evidence="1">Multi-pass membrane protein</topology>
    </subcellularLocation>
</comment>
<dbReference type="AlphaFoldDB" id="A0AB33BNF1"/>
<keyword evidence="2" id="KW-1003">Cell membrane</keyword>
<evidence type="ECO:0000256" key="5">
    <source>
        <dbReference type="ARBA" id="ARBA00023136"/>
    </source>
</evidence>
<accession>A0AB33BNF1</accession>
<dbReference type="KEGG" id="lle:AYR59_04020"/>
<evidence type="ECO:0000256" key="1">
    <source>
        <dbReference type="ARBA" id="ARBA00004651"/>
    </source>
</evidence>
<dbReference type="Proteomes" id="UP000093346">
    <property type="component" value="Chromosome"/>
</dbReference>
<reference evidence="7 8" key="1">
    <citation type="submission" date="2016-03" db="EMBL/GenBank/DDBJ databases">
        <title>Pediococcus and Lactobacillus from brewery environment - whole genome sequencing and assembly.</title>
        <authorList>
            <person name="Behr J."/>
            <person name="Geissler A.J."/>
            <person name="Vogel R.F."/>
        </authorList>
    </citation>
    <scope>NUCLEOTIDE SEQUENCE [LARGE SCALE GENOMIC DNA]</scope>
    <source>
        <strain evidence="7 8">TMW 1.481</strain>
    </source>
</reference>
<dbReference type="Pfam" id="PF03631">
    <property type="entry name" value="Virul_fac_BrkB"/>
    <property type="match status" value="1"/>
</dbReference>
<evidence type="ECO:0000256" key="3">
    <source>
        <dbReference type="ARBA" id="ARBA00022692"/>
    </source>
</evidence>
<feature type="transmembrane region" description="Helical" evidence="6">
    <location>
        <begin position="247"/>
        <end position="267"/>
    </location>
</feature>
<protein>
    <submittedName>
        <fullName evidence="7">Ribonuclease BN</fullName>
    </submittedName>
</protein>
<evidence type="ECO:0000256" key="6">
    <source>
        <dbReference type="SAM" id="Phobius"/>
    </source>
</evidence>
<evidence type="ECO:0000256" key="4">
    <source>
        <dbReference type="ARBA" id="ARBA00022989"/>
    </source>
</evidence>
<dbReference type="GO" id="GO:0005886">
    <property type="term" value="C:plasma membrane"/>
    <property type="evidence" value="ECO:0007669"/>
    <property type="project" value="UniProtKB-SubCell"/>
</dbReference>
<evidence type="ECO:0000313" key="8">
    <source>
        <dbReference type="Proteomes" id="UP000093346"/>
    </source>
</evidence>
<keyword evidence="5 6" id="KW-0472">Membrane</keyword>
<feature type="transmembrane region" description="Helical" evidence="6">
    <location>
        <begin position="31"/>
        <end position="54"/>
    </location>
</feature>
<dbReference type="PIRSF" id="PIRSF035875">
    <property type="entry name" value="RNase_BN"/>
    <property type="match status" value="1"/>
</dbReference>
<evidence type="ECO:0000313" key="7">
    <source>
        <dbReference type="EMBL" id="ANZ59837.1"/>
    </source>
</evidence>
<dbReference type="InterPro" id="IPR017039">
    <property type="entry name" value="Virul_fac_BrkB"/>
</dbReference>
<dbReference type="NCBIfam" id="TIGR00765">
    <property type="entry name" value="yihY_not_rbn"/>
    <property type="match status" value="1"/>
</dbReference>
<dbReference type="EMBL" id="CP014907">
    <property type="protein sequence ID" value="ANZ59837.1"/>
    <property type="molecule type" value="Genomic_DNA"/>
</dbReference>
<feature type="transmembrane region" description="Helical" evidence="6">
    <location>
        <begin position="133"/>
        <end position="159"/>
    </location>
</feature>
<gene>
    <name evidence="7" type="ORF">AYR59_04020</name>
</gene>
<sequence>MKLILKNKISPIFKIFLHHFKMGNVSDSAIVFAYYALLSLFPVLIIIGGVIKILNANPDTVFGYVRPLMPNSIYLSLKPIFESAFAGGHGGSNLSVGLILVIWSASSAMVAFQRAVNRTYGVDNQSALMNRIISFLWMLLLVLFLFILMLLLGFGQALLSFIQHTFNVSSVIITTLENARLPLILSLSFLVLLMLYYFVPSLKTRFKYTLFGSIFSLVGLAILAQVFSLIIANFFRNISAYKTLGTFIVVMLWLYFMGMVLLFGAVINASVHDYCLDGIDESHSKLKSLEKKALKKRL</sequence>
<proteinExistence type="predicted"/>
<feature type="transmembrane region" description="Helical" evidence="6">
    <location>
        <begin position="94"/>
        <end position="112"/>
    </location>
</feature>